<protein>
    <submittedName>
        <fullName evidence="3">Uncharacterized protein</fullName>
    </submittedName>
</protein>
<dbReference type="STRING" id="204669.Acid345_0131"/>
<accession>Q1IVG4</accession>
<evidence type="ECO:0000313" key="4">
    <source>
        <dbReference type="Proteomes" id="UP000002432"/>
    </source>
</evidence>
<feature type="chain" id="PRO_5004191847" evidence="2">
    <location>
        <begin position="26"/>
        <end position="277"/>
    </location>
</feature>
<reference evidence="3 4" key="1">
    <citation type="journal article" date="2009" name="Appl. Environ. Microbiol.">
        <title>Three genomes from the phylum Acidobacteria provide insight into the lifestyles of these microorganisms in soils.</title>
        <authorList>
            <person name="Ward N.L."/>
            <person name="Challacombe J.F."/>
            <person name="Janssen P.H."/>
            <person name="Henrissat B."/>
            <person name="Coutinho P.M."/>
            <person name="Wu M."/>
            <person name="Xie G."/>
            <person name="Haft D.H."/>
            <person name="Sait M."/>
            <person name="Badger J."/>
            <person name="Barabote R.D."/>
            <person name="Bradley B."/>
            <person name="Brettin T.S."/>
            <person name="Brinkac L.M."/>
            <person name="Bruce D."/>
            <person name="Creasy T."/>
            <person name="Daugherty S.C."/>
            <person name="Davidsen T.M."/>
            <person name="DeBoy R.T."/>
            <person name="Detter J.C."/>
            <person name="Dodson R.J."/>
            <person name="Durkin A.S."/>
            <person name="Ganapathy A."/>
            <person name="Gwinn-Giglio M."/>
            <person name="Han C.S."/>
            <person name="Khouri H."/>
            <person name="Kiss H."/>
            <person name="Kothari S.P."/>
            <person name="Madupu R."/>
            <person name="Nelson K.E."/>
            <person name="Nelson W.C."/>
            <person name="Paulsen I."/>
            <person name="Penn K."/>
            <person name="Ren Q."/>
            <person name="Rosovitz M.J."/>
            <person name="Selengut J.D."/>
            <person name="Shrivastava S."/>
            <person name="Sullivan S.A."/>
            <person name="Tapia R."/>
            <person name="Thompson L.S."/>
            <person name="Watkins K.L."/>
            <person name="Yang Q."/>
            <person name="Yu C."/>
            <person name="Zafar N."/>
            <person name="Zhou L."/>
            <person name="Kuske C.R."/>
        </authorList>
    </citation>
    <scope>NUCLEOTIDE SEQUENCE [LARGE SCALE GENOMIC DNA]</scope>
    <source>
        <strain evidence="3 4">Ellin345</strain>
    </source>
</reference>
<dbReference type="AlphaFoldDB" id="Q1IVG4"/>
<keyword evidence="4" id="KW-1185">Reference proteome</keyword>
<sequence>MLHFPLMRICVAIILLFCGVGVVAAQDQPTAEQQEFLKKQVNIELTFQNPPEKWSRLSFNRGDSVVDSGQTKIRYSINAPKLDPTKKYSLMPWPLGAKSPQVGLPAVEVDANGLLHCAKDRTDCPGGAGAAVAVAVPDVPGMPTRFIITEDKTPVAMGEVIPTPIKGTDQACTIEVTILAPSAALTVISAQGFTPGEALKFTSTSYDDKVENSYTANEKGEFQTIDLPGVKGHDDGMSTVTVQGAKCKPSAQFHWGAQTPAAATPAAAPTSPKPTPQ</sequence>
<dbReference type="Proteomes" id="UP000002432">
    <property type="component" value="Chromosome"/>
</dbReference>
<dbReference type="HOGENOM" id="CLU_1003930_0_0_0"/>
<dbReference type="EnsemblBacteria" id="ABF39136">
    <property type="protein sequence ID" value="ABF39136"/>
    <property type="gene ID" value="Acid345_0131"/>
</dbReference>
<dbReference type="eggNOG" id="COG3170">
    <property type="taxonomic scope" value="Bacteria"/>
</dbReference>
<evidence type="ECO:0000256" key="1">
    <source>
        <dbReference type="SAM" id="MobiDB-lite"/>
    </source>
</evidence>
<dbReference type="EMBL" id="CP000360">
    <property type="protein sequence ID" value="ABF39136.1"/>
    <property type="molecule type" value="Genomic_DNA"/>
</dbReference>
<feature type="region of interest" description="Disordered" evidence="1">
    <location>
        <begin position="251"/>
        <end position="277"/>
    </location>
</feature>
<keyword evidence="2" id="KW-0732">Signal</keyword>
<proteinExistence type="predicted"/>
<evidence type="ECO:0000256" key="2">
    <source>
        <dbReference type="SAM" id="SignalP"/>
    </source>
</evidence>
<feature type="compositionally biased region" description="Low complexity" evidence="1">
    <location>
        <begin position="259"/>
        <end position="270"/>
    </location>
</feature>
<evidence type="ECO:0000313" key="3">
    <source>
        <dbReference type="EMBL" id="ABF39136.1"/>
    </source>
</evidence>
<dbReference type="KEGG" id="aba:Acid345_0131"/>
<gene>
    <name evidence="3" type="ordered locus">Acid345_0131</name>
</gene>
<name>Q1IVG4_KORVE</name>
<feature type="signal peptide" evidence="2">
    <location>
        <begin position="1"/>
        <end position="25"/>
    </location>
</feature>
<organism evidence="3 4">
    <name type="scientific">Koribacter versatilis (strain Ellin345)</name>
    <dbReference type="NCBI Taxonomy" id="204669"/>
    <lineage>
        <taxon>Bacteria</taxon>
        <taxon>Pseudomonadati</taxon>
        <taxon>Acidobacteriota</taxon>
        <taxon>Terriglobia</taxon>
        <taxon>Terriglobales</taxon>
        <taxon>Candidatus Korobacteraceae</taxon>
        <taxon>Candidatus Korobacter</taxon>
    </lineage>
</organism>